<comment type="similarity">
    <text evidence="3 8">Belongs to the NAD(P)-dependent epimerase/dehydratase family.</text>
</comment>
<comment type="catalytic activity">
    <reaction evidence="1 8">
        <text>UDP-alpha-D-glucose = UDP-alpha-D-galactose</text>
        <dbReference type="Rhea" id="RHEA:22168"/>
        <dbReference type="ChEBI" id="CHEBI:58885"/>
        <dbReference type="ChEBI" id="CHEBI:66914"/>
        <dbReference type="EC" id="5.1.3.2"/>
    </reaction>
</comment>
<dbReference type="Gene3D" id="3.40.50.720">
    <property type="entry name" value="NAD(P)-binding Rossmann-like Domain"/>
    <property type="match status" value="1"/>
</dbReference>
<keyword evidence="7 8" id="KW-0413">Isomerase</keyword>
<accession>A0A1D3P9D0</accession>
<dbReference type="EMBL" id="NUFG01000022">
    <property type="protein sequence ID" value="PEK20468.1"/>
    <property type="molecule type" value="Genomic_DNA"/>
</dbReference>
<dbReference type="PRINTS" id="PR01713">
    <property type="entry name" value="NUCEPIMERASE"/>
</dbReference>
<dbReference type="GO" id="GO:0006012">
    <property type="term" value="P:galactose metabolic process"/>
    <property type="evidence" value="ECO:0007669"/>
    <property type="project" value="UniProtKB-UniPathway"/>
</dbReference>
<dbReference type="NCBIfam" id="NF007956">
    <property type="entry name" value="PRK10675.1"/>
    <property type="match status" value="1"/>
</dbReference>
<protein>
    <recommendedName>
        <fullName evidence="5 8">UDP-glucose 4-epimerase</fullName>
        <ecNumber evidence="4 8">5.1.3.2</ecNumber>
    </recommendedName>
</protein>
<dbReference type="PANTHER" id="PTHR43725">
    <property type="entry name" value="UDP-GLUCOSE 4-EPIMERASE"/>
    <property type="match status" value="1"/>
</dbReference>
<dbReference type="Pfam" id="PF16363">
    <property type="entry name" value="GDP_Man_Dehyd"/>
    <property type="match status" value="1"/>
</dbReference>
<sequence>MAILITGGAGYIGSHTCIELLNNNYKIIVVDNLSNSSIESLNRVKEITGKQFEFYKESVLNREKMNEIFLENSIEAVIHFAGFKAVGESTTIPLTYYYNNIISTIVLCDVMQKHHVKKFIFSSSATVYGIPKTSPITEEFPLSVTNPYGQTKLMIEQIMRDVAKADDEWSIALLRYFNPFGAHKSGRIGEDPNGIPNNLMPYVTQVAVGKLKELNIFGNDYPTKDGTGVRDYIHVVDLAKGHVKALEKVLKTKGIEAYNLGTGKGYSVLEMIKAFEEVSGKKIPYKVIGRRPGDVAVCFADVSKAKRELGWEAEYGLEEMCVDSWRWQVNNKNGYQMI</sequence>
<evidence type="ECO:0000259" key="9">
    <source>
        <dbReference type="Pfam" id="PF16363"/>
    </source>
</evidence>
<name>A0A1D3P9D0_9BACI</name>
<reference evidence="12" key="2">
    <citation type="submission" date="2016-10" db="EMBL/GenBank/DDBJ databases">
        <authorList>
            <person name="Varghese N."/>
        </authorList>
    </citation>
    <scope>NUCLEOTIDE SEQUENCE [LARGE SCALE GENOMIC DNA]</scope>
    <source>
        <strain evidence="12">KPR-7A</strain>
    </source>
</reference>
<evidence type="ECO:0000256" key="5">
    <source>
        <dbReference type="ARBA" id="ARBA00018569"/>
    </source>
</evidence>
<comment type="pathway">
    <text evidence="8">Carbohydrate metabolism; galactose metabolism.</text>
</comment>
<evidence type="ECO:0000256" key="1">
    <source>
        <dbReference type="ARBA" id="ARBA00000083"/>
    </source>
</evidence>
<dbReference type="UniPathway" id="UPA00214"/>
<comment type="subunit">
    <text evidence="8">Homodimer.</text>
</comment>
<dbReference type="Gene3D" id="3.90.25.10">
    <property type="entry name" value="UDP-galactose 4-epimerase, domain 1"/>
    <property type="match status" value="1"/>
</dbReference>
<evidence type="ECO:0000256" key="4">
    <source>
        <dbReference type="ARBA" id="ARBA00013189"/>
    </source>
</evidence>
<dbReference type="GeneID" id="51137125"/>
<dbReference type="InterPro" id="IPR016040">
    <property type="entry name" value="NAD(P)-bd_dom"/>
</dbReference>
<dbReference type="Proteomes" id="UP000220435">
    <property type="component" value="Unassembled WGS sequence"/>
</dbReference>
<organism evidence="11 12">
    <name type="scientific">Bacillus wiedmannii</name>
    <dbReference type="NCBI Taxonomy" id="1890302"/>
    <lineage>
        <taxon>Bacteria</taxon>
        <taxon>Bacillati</taxon>
        <taxon>Bacillota</taxon>
        <taxon>Bacilli</taxon>
        <taxon>Bacillales</taxon>
        <taxon>Bacillaceae</taxon>
        <taxon>Bacillus</taxon>
        <taxon>Bacillus cereus group</taxon>
    </lineage>
</organism>
<evidence type="ECO:0000256" key="2">
    <source>
        <dbReference type="ARBA" id="ARBA00001911"/>
    </source>
</evidence>
<evidence type="ECO:0000313" key="13">
    <source>
        <dbReference type="Proteomes" id="UP000220435"/>
    </source>
</evidence>
<accession>A0A2A7XKB2</accession>
<keyword evidence="8" id="KW-0119">Carbohydrate metabolism</keyword>
<reference evidence="11" key="1">
    <citation type="submission" date="2016-10" db="EMBL/GenBank/DDBJ databases">
        <authorList>
            <person name="de Groot N.N."/>
        </authorList>
    </citation>
    <scope>NUCLEOTIDE SEQUENCE [LARGE SCALE GENOMIC DNA]</scope>
    <source>
        <strain evidence="11">KPR-7A</strain>
    </source>
</reference>
<keyword evidence="6 8" id="KW-0520">NAD</keyword>
<evidence type="ECO:0000313" key="11">
    <source>
        <dbReference type="EMBL" id="SDE11589.1"/>
    </source>
</evidence>
<dbReference type="GO" id="GO:0005829">
    <property type="term" value="C:cytosol"/>
    <property type="evidence" value="ECO:0007669"/>
    <property type="project" value="TreeGrafter"/>
</dbReference>
<proteinExistence type="inferred from homology"/>
<evidence type="ECO:0000256" key="3">
    <source>
        <dbReference type="ARBA" id="ARBA00007637"/>
    </source>
</evidence>
<dbReference type="RefSeq" id="WP_000996151.1">
    <property type="nucleotide sequence ID" value="NZ_CP032365.1"/>
</dbReference>
<dbReference type="InterPro" id="IPR036291">
    <property type="entry name" value="NAD(P)-bd_dom_sf"/>
</dbReference>
<comment type="cofactor">
    <cofactor evidence="2 8">
        <name>NAD(+)</name>
        <dbReference type="ChEBI" id="CHEBI:57540"/>
    </cofactor>
</comment>
<dbReference type="SUPFAM" id="SSF51735">
    <property type="entry name" value="NAD(P)-binding Rossmann-fold domains"/>
    <property type="match status" value="1"/>
</dbReference>
<dbReference type="EMBL" id="FMZR01000014">
    <property type="protein sequence ID" value="SDE11589.1"/>
    <property type="molecule type" value="Genomic_DNA"/>
</dbReference>
<feature type="domain" description="NAD(P)-binding" evidence="9">
    <location>
        <begin position="4"/>
        <end position="321"/>
    </location>
</feature>
<evidence type="ECO:0000256" key="8">
    <source>
        <dbReference type="RuleBase" id="RU366046"/>
    </source>
</evidence>
<dbReference type="AlphaFoldDB" id="A0A1D3P9D0"/>
<evidence type="ECO:0000256" key="6">
    <source>
        <dbReference type="ARBA" id="ARBA00023027"/>
    </source>
</evidence>
<dbReference type="Proteomes" id="UP000183507">
    <property type="component" value="Unassembled WGS sequence"/>
</dbReference>
<dbReference type="PATRIC" id="fig|1396.441.peg.546"/>
<dbReference type="NCBIfam" id="TIGR01179">
    <property type="entry name" value="galE"/>
    <property type="match status" value="1"/>
</dbReference>
<dbReference type="EC" id="5.1.3.2" evidence="4 8"/>
<dbReference type="CDD" id="cd05247">
    <property type="entry name" value="UDP_G4E_1_SDR_e"/>
    <property type="match status" value="1"/>
</dbReference>
<dbReference type="PANTHER" id="PTHR43725:SF47">
    <property type="entry name" value="UDP-GLUCOSE 4-EPIMERASE"/>
    <property type="match status" value="1"/>
</dbReference>
<dbReference type="InterPro" id="IPR005886">
    <property type="entry name" value="UDP_G4E"/>
</dbReference>
<gene>
    <name evidence="10" type="primary">galE</name>
    <name evidence="10" type="ORF">CN694_24525</name>
    <name evidence="11" type="ORF">SAMN04487767_11488</name>
</gene>
<evidence type="ECO:0000256" key="7">
    <source>
        <dbReference type="ARBA" id="ARBA00023235"/>
    </source>
</evidence>
<dbReference type="GO" id="GO:0003978">
    <property type="term" value="F:UDP-glucose 4-epimerase activity"/>
    <property type="evidence" value="ECO:0007669"/>
    <property type="project" value="UniProtKB-UniRule"/>
</dbReference>
<evidence type="ECO:0000313" key="10">
    <source>
        <dbReference type="EMBL" id="PEK20468.1"/>
    </source>
</evidence>
<evidence type="ECO:0000313" key="12">
    <source>
        <dbReference type="Proteomes" id="UP000183507"/>
    </source>
</evidence>
<reference evidence="10 13" key="3">
    <citation type="submission" date="2017-09" db="EMBL/GenBank/DDBJ databases">
        <title>Large-scale bioinformatics analysis of Bacillus genomes uncovers conserved roles of natural products in bacterial physiology.</title>
        <authorList>
            <consortium name="Agbiome Team Llc"/>
            <person name="Bleich R.M."/>
            <person name="Kirk G.J."/>
            <person name="Santa Maria K.C."/>
            <person name="Allen S.E."/>
            <person name="Farag S."/>
            <person name="Shank E.A."/>
            <person name="Bowers A."/>
        </authorList>
    </citation>
    <scope>NUCLEOTIDE SEQUENCE [LARGE SCALE GENOMIC DNA]</scope>
    <source>
        <strain evidence="10 13">AFS000414</strain>
    </source>
</reference>